<protein>
    <recommendedName>
        <fullName evidence="4">Di-trans,poly-cis-decaprenylcistransferase</fullName>
    </recommendedName>
</protein>
<comment type="cofactor">
    <cofactor evidence="1">
        <name>Mg(2+)</name>
        <dbReference type="ChEBI" id="CHEBI:18420"/>
    </cofactor>
</comment>
<dbReference type="NCBIfam" id="TIGR00055">
    <property type="entry name" value="uppS"/>
    <property type="match status" value="1"/>
</dbReference>
<dbReference type="CDD" id="cd00475">
    <property type="entry name" value="Cis_IPPS"/>
    <property type="match status" value="1"/>
</dbReference>
<dbReference type="GO" id="GO:0045547">
    <property type="term" value="F:ditrans,polycis-polyprenyl diphosphate synthase [(2E,6E)-farnesyl diphosphate specific] activity"/>
    <property type="evidence" value="ECO:0007669"/>
    <property type="project" value="TreeGrafter"/>
</dbReference>
<dbReference type="GO" id="GO:0016094">
    <property type="term" value="P:polyprenol biosynthetic process"/>
    <property type="evidence" value="ECO:0007669"/>
    <property type="project" value="TreeGrafter"/>
</dbReference>
<dbReference type="Pfam" id="PF01255">
    <property type="entry name" value="Prenyltransf"/>
    <property type="match status" value="1"/>
</dbReference>
<dbReference type="InterPro" id="IPR036424">
    <property type="entry name" value="UPP_synth-like_sf"/>
</dbReference>
<feature type="non-terminal residue" evidence="3">
    <location>
        <position position="1"/>
    </location>
</feature>
<gene>
    <name evidence="3" type="ORF">S03H2_44490</name>
</gene>
<name>X1H0J3_9ZZZZ</name>
<organism evidence="3">
    <name type="scientific">marine sediment metagenome</name>
    <dbReference type="NCBI Taxonomy" id="412755"/>
    <lineage>
        <taxon>unclassified sequences</taxon>
        <taxon>metagenomes</taxon>
        <taxon>ecological metagenomes</taxon>
    </lineage>
</organism>
<dbReference type="PANTHER" id="PTHR10291:SF0">
    <property type="entry name" value="DEHYDRODOLICHYL DIPHOSPHATE SYNTHASE 2"/>
    <property type="match status" value="1"/>
</dbReference>
<dbReference type="SUPFAM" id="SSF64005">
    <property type="entry name" value="Undecaprenyl diphosphate synthase"/>
    <property type="match status" value="1"/>
</dbReference>
<evidence type="ECO:0000256" key="1">
    <source>
        <dbReference type="ARBA" id="ARBA00001946"/>
    </source>
</evidence>
<sequence length="123" mass="13832">INHAVELTKSNKAMTVSLALNYGGRDEIVGAVQRLLRDGISAGNVDEALFRRYLSTAGMPDPDLIIRTGGEMRLSNFLLWQAAYAEFYSTPVLWPDFNCDEVDKAFIAYRERRRRFGSVTPAD</sequence>
<dbReference type="AlphaFoldDB" id="X1H0J3"/>
<dbReference type="PROSITE" id="PS01066">
    <property type="entry name" value="UPP_SYNTHASE"/>
    <property type="match status" value="1"/>
</dbReference>
<dbReference type="PANTHER" id="PTHR10291">
    <property type="entry name" value="DEHYDRODOLICHYL DIPHOSPHATE SYNTHASE FAMILY MEMBER"/>
    <property type="match status" value="1"/>
</dbReference>
<evidence type="ECO:0000256" key="2">
    <source>
        <dbReference type="ARBA" id="ARBA00022679"/>
    </source>
</evidence>
<dbReference type="Gene3D" id="3.40.1180.10">
    <property type="entry name" value="Decaprenyl diphosphate synthase-like"/>
    <property type="match status" value="1"/>
</dbReference>
<comment type="caution">
    <text evidence="3">The sequence shown here is derived from an EMBL/GenBank/DDBJ whole genome shotgun (WGS) entry which is preliminary data.</text>
</comment>
<dbReference type="InterPro" id="IPR018520">
    <property type="entry name" value="UPP_synth-like_CS"/>
</dbReference>
<keyword evidence="2" id="KW-0808">Transferase</keyword>
<evidence type="ECO:0008006" key="4">
    <source>
        <dbReference type="Google" id="ProtNLM"/>
    </source>
</evidence>
<accession>X1H0J3</accession>
<proteinExistence type="predicted"/>
<dbReference type="InterPro" id="IPR001441">
    <property type="entry name" value="UPP_synth-like"/>
</dbReference>
<dbReference type="EMBL" id="BARU01027821">
    <property type="protein sequence ID" value="GAH63676.1"/>
    <property type="molecule type" value="Genomic_DNA"/>
</dbReference>
<reference evidence="3" key="1">
    <citation type="journal article" date="2014" name="Front. Microbiol.">
        <title>High frequency of phylogenetically diverse reductive dehalogenase-homologous genes in deep subseafloor sedimentary metagenomes.</title>
        <authorList>
            <person name="Kawai M."/>
            <person name="Futagami T."/>
            <person name="Toyoda A."/>
            <person name="Takaki Y."/>
            <person name="Nishi S."/>
            <person name="Hori S."/>
            <person name="Arai W."/>
            <person name="Tsubouchi T."/>
            <person name="Morono Y."/>
            <person name="Uchiyama I."/>
            <person name="Ito T."/>
            <person name="Fujiyama A."/>
            <person name="Inagaki F."/>
            <person name="Takami H."/>
        </authorList>
    </citation>
    <scope>NUCLEOTIDE SEQUENCE</scope>
    <source>
        <strain evidence="3">Expedition CK06-06</strain>
    </source>
</reference>
<evidence type="ECO:0000313" key="3">
    <source>
        <dbReference type="EMBL" id="GAH63676.1"/>
    </source>
</evidence>